<reference evidence="3" key="1">
    <citation type="journal article" date="2017" name="Nature">
        <title>The sunflower genome provides insights into oil metabolism, flowering and Asterid evolution.</title>
        <authorList>
            <person name="Badouin H."/>
            <person name="Gouzy J."/>
            <person name="Grassa C.J."/>
            <person name="Murat F."/>
            <person name="Staton S.E."/>
            <person name="Cottret L."/>
            <person name="Lelandais-Briere C."/>
            <person name="Owens G.L."/>
            <person name="Carrere S."/>
            <person name="Mayjonade B."/>
            <person name="Legrand L."/>
            <person name="Gill N."/>
            <person name="Kane N.C."/>
            <person name="Bowers J.E."/>
            <person name="Hubner S."/>
            <person name="Bellec A."/>
            <person name="Berard A."/>
            <person name="Berges H."/>
            <person name="Blanchet N."/>
            <person name="Boniface M.C."/>
            <person name="Brunel D."/>
            <person name="Catrice O."/>
            <person name="Chaidir N."/>
            <person name="Claudel C."/>
            <person name="Donnadieu C."/>
            <person name="Faraut T."/>
            <person name="Fievet G."/>
            <person name="Helmstetter N."/>
            <person name="King M."/>
            <person name="Knapp S.J."/>
            <person name="Lai Z."/>
            <person name="Le Paslier M.C."/>
            <person name="Lippi Y."/>
            <person name="Lorenzon L."/>
            <person name="Mandel J.R."/>
            <person name="Marage G."/>
            <person name="Marchand G."/>
            <person name="Marquand E."/>
            <person name="Bret-Mestries E."/>
            <person name="Morien E."/>
            <person name="Nambeesan S."/>
            <person name="Nguyen T."/>
            <person name="Pegot-Espagnet P."/>
            <person name="Pouilly N."/>
            <person name="Raftis F."/>
            <person name="Sallet E."/>
            <person name="Schiex T."/>
            <person name="Thomas J."/>
            <person name="Vandecasteele C."/>
            <person name="Vares D."/>
            <person name="Vear F."/>
            <person name="Vautrin S."/>
            <person name="Crespi M."/>
            <person name="Mangin B."/>
            <person name="Burke J.M."/>
            <person name="Salse J."/>
            <person name="Munos S."/>
            <person name="Vincourt P."/>
            <person name="Rieseberg L.H."/>
            <person name="Langlade N.B."/>
        </authorList>
    </citation>
    <scope>NUCLEOTIDE SEQUENCE</scope>
    <source>
        <tissue evidence="3">Leaves</tissue>
    </source>
</reference>
<keyword evidence="4" id="KW-1185">Reference proteome</keyword>
<dbReference type="PANTHER" id="PTHR42721">
    <property type="entry name" value="SUGAR HYDROLASE-RELATED"/>
    <property type="match status" value="1"/>
</dbReference>
<accession>A0A9K3JXX9</accession>
<comment type="caution">
    <text evidence="3">The sequence shown here is derived from an EMBL/GenBank/DDBJ whole genome shotgun (WGS) entry which is preliminary data.</text>
</comment>
<keyword evidence="3" id="KW-0326">Glycosidase</keyword>
<gene>
    <name evidence="3" type="ORF">HanXRQr2_Chr01g0041221</name>
</gene>
<dbReference type="SUPFAM" id="SSF51445">
    <property type="entry name" value="(Trans)glycosidases"/>
    <property type="match status" value="1"/>
</dbReference>
<evidence type="ECO:0000259" key="2">
    <source>
        <dbReference type="Pfam" id="PF00933"/>
    </source>
</evidence>
<dbReference type="AlphaFoldDB" id="A0A9K3JXX9"/>
<dbReference type="InterPro" id="IPR017853">
    <property type="entry name" value="GH"/>
</dbReference>
<dbReference type="EC" id="3.2.1.55" evidence="3"/>
<dbReference type="GO" id="GO:0046556">
    <property type="term" value="F:alpha-L-arabinofuranosidase activity"/>
    <property type="evidence" value="ECO:0007669"/>
    <property type="project" value="UniProtKB-EC"/>
</dbReference>
<feature type="domain" description="Glycoside hydrolase family 3 N-terminal" evidence="2">
    <location>
        <begin position="11"/>
        <end position="71"/>
    </location>
</feature>
<evidence type="ECO:0000313" key="3">
    <source>
        <dbReference type="EMBL" id="KAF5823708.1"/>
    </source>
</evidence>
<dbReference type="GO" id="GO:0009044">
    <property type="term" value="F:xylan 1,4-beta-xylosidase activity"/>
    <property type="evidence" value="ECO:0007669"/>
    <property type="project" value="InterPro"/>
</dbReference>
<dbReference type="Gramene" id="mRNA:HanXRQr2_Chr01g0041221">
    <property type="protein sequence ID" value="CDS:HanXRQr2_Chr01g0041221.1"/>
    <property type="gene ID" value="HanXRQr2_Chr01g0041221"/>
</dbReference>
<protein>
    <submittedName>
        <fullName evidence="3">Non-reducing end alpha-L-arabinofuranosidase</fullName>
        <ecNumber evidence="3">3.2.1.55</ecNumber>
    </submittedName>
</protein>
<keyword evidence="1 3" id="KW-0378">Hydrolase</keyword>
<evidence type="ECO:0000256" key="1">
    <source>
        <dbReference type="ARBA" id="ARBA00022801"/>
    </source>
</evidence>
<dbReference type="Proteomes" id="UP000215914">
    <property type="component" value="Unassembled WGS sequence"/>
</dbReference>
<proteinExistence type="predicted"/>
<dbReference type="PANTHER" id="PTHR42721:SF14">
    <property type="entry name" value="BETA-D-XYLOSIDASE 4-RELATED"/>
    <property type="match status" value="1"/>
</dbReference>
<dbReference type="InterPro" id="IPR036962">
    <property type="entry name" value="Glyco_hydro_3_N_sf"/>
</dbReference>
<sequence length="103" mass="11743">MYNVDLAGLTFWSPNINILRDPRWGRGQESPGEDPTLASKYGVAYVQGLQERDDGDKDRLKVGACCQHYTAFFFFLNGKFRSLTDHWSIIVPPAEPPDHIHLH</sequence>
<dbReference type="Pfam" id="PF00933">
    <property type="entry name" value="Glyco_hydro_3"/>
    <property type="match status" value="1"/>
</dbReference>
<reference evidence="3" key="2">
    <citation type="submission" date="2020-06" db="EMBL/GenBank/DDBJ databases">
        <title>Helianthus annuus Genome sequencing and assembly Release 2.</title>
        <authorList>
            <person name="Gouzy J."/>
            <person name="Langlade N."/>
            <person name="Munos S."/>
        </authorList>
    </citation>
    <scope>NUCLEOTIDE SEQUENCE</scope>
    <source>
        <tissue evidence="3">Leaves</tissue>
    </source>
</reference>
<evidence type="ECO:0000313" key="4">
    <source>
        <dbReference type="Proteomes" id="UP000215914"/>
    </source>
</evidence>
<name>A0A9K3JXX9_HELAN</name>
<dbReference type="EMBL" id="MNCJ02000316">
    <property type="protein sequence ID" value="KAF5823708.1"/>
    <property type="molecule type" value="Genomic_DNA"/>
</dbReference>
<dbReference type="InterPro" id="IPR001764">
    <property type="entry name" value="Glyco_hydro_3_N"/>
</dbReference>
<organism evidence="3 4">
    <name type="scientific">Helianthus annuus</name>
    <name type="common">Common sunflower</name>
    <dbReference type="NCBI Taxonomy" id="4232"/>
    <lineage>
        <taxon>Eukaryota</taxon>
        <taxon>Viridiplantae</taxon>
        <taxon>Streptophyta</taxon>
        <taxon>Embryophyta</taxon>
        <taxon>Tracheophyta</taxon>
        <taxon>Spermatophyta</taxon>
        <taxon>Magnoliopsida</taxon>
        <taxon>eudicotyledons</taxon>
        <taxon>Gunneridae</taxon>
        <taxon>Pentapetalae</taxon>
        <taxon>asterids</taxon>
        <taxon>campanulids</taxon>
        <taxon>Asterales</taxon>
        <taxon>Asteraceae</taxon>
        <taxon>Asteroideae</taxon>
        <taxon>Heliantheae alliance</taxon>
        <taxon>Heliantheae</taxon>
        <taxon>Helianthus</taxon>
    </lineage>
</organism>
<dbReference type="GO" id="GO:0045493">
    <property type="term" value="P:xylan catabolic process"/>
    <property type="evidence" value="ECO:0007669"/>
    <property type="project" value="InterPro"/>
</dbReference>
<dbReference type="Gene3D" id="3.20.20.300">
    <property type="entry name" value="Glycoside hydrolase, family 3, N-terminal domain"/>
    <property type="match status" value="1"/>
</dbReference>
<dbReference type="InterPro" id="IPR044993">
    <property type="entry name" value="BXL"/>
</dbReference>